<feature type="domain" description="POPLD" evidence="6">
    <location>
        <begin position="446"/>
        <end position="534"/>
    </location>
</feature>
<evidence type="ECO:0000256" key="1">
    <source>
        <dbReference type="ARBA" id="ARBA00004123"/>
    </source>
</evidence>
<dbReference type="PANTHER" id="PTHR22731">
    <property type="entry name" value="RIBONUCLEASES P/MRP PROTEIN SUBUNIT POP1"/>
    <property type="match status" value="1"/>
</dbReference>
<organism evidence="8 9">
    <name type="scientific">Aureobasidium mustum</name>
    <dbReference type="NCBI Taxonomy" id="2773714"/>
    <lineage>
        <taxon>Eukaryota</taxon>
        <taxon>Fungi</taxon>
        <taxon>Dikarya</taxon>
        <taxon>Ascomycota</taxon>
        <taxon>Pezizomycotina</taxon>
        <taxon>Dothideomycetes</taxon>
        <taxon>Dothideomycetidae</taxon>
        <taxon>Dothideales</taxon>
        <taxon>Saccotheciaceae</taxon>
        <taxon>Aureobasidium</taxon>
    </lineage>
</organism>
<accession>A0A9N8PBT0</accession>
<evidence type="ECO:0000313" key="9">
    <source>
        <dbReference type="Proteomes" id="UP000714618"/>
    </source>
</evidence>
<feature type="region of interest" description="Disordered" evidence="4">
    <location>
        <begin position="1"/>
        <end position="38"/>
    </location>
</feature>
<proteinExistence type="predicted"/>
<evidence type="ECO:0000256" key="3">
    <source>
        <dbReference type="ARBA" id="ARBA00023242"/>
    </source>
</evidence>
<protein>
    <recommendedName>
        <fullName evidence="10">POPLD-domain-containing protein</fullName>
    </recommendedName>
</protein>
<evidence type="ECO:0000259" key="5">
    <source>
        <dbReference type="Pfam" id="PF06978"/>
    </source>
</evidence>
<feature type="domain" description="Pop1 N-terminal" evidence="5">
    <location>
        <begin position="59"/>
        <end position="149"/>
    </location>
</feature>
<keyword evidence="2" id="KW-0819">tRNA processing</keyword>
<dbReference type="EMBL" id="CAIJEO010000003">
    <property type="protein sequence ID" value="CAD0088573.1"/>
    <property type="molecule type" value="Genomic_DNA"/>
</dbReference>
<dbReference type="InterPro" id="IPR009723">
    <property type="entry name" value="Pop1_N"/>
</dbReference>
<dbReference type="OrthoDB" id="442863at2759"/>
<comment type="caution">
    <text evidence="8">The sequence shown here is derived from an EMBL/GenBank/DDBJ whole genome shotgun (WGS) entry which is preliminary data.</text>
</comment>
<evidence type="ECO:0000256" key="4">
    <source>
        <dbReference type="SAM" id="MobiDB-lite"/>
    </source>
</evidence>
<dbReference type="GO" id="GO:0000172">
    <property type="term" value="C:ribonuclease MRP complex"/>
    <property type="evidence" value="ECO:0007669"/>
    <property type="project" value="InterPro"/>
</dbReference>
<evidence type="ECO:0000313" key="8">
    <source>
        <dbReference type="EMBL" id="CAD0088573.1"/>
    </source>
</evidence>
<dbReference type="AlphaFoldDB" id="A0A9N8PBT0"/>
<dbReference type="InterPro" id="IPR039182">
    <property type="entry name" value="Pop1"/>
</dbReference>
<reference evidence="8" key="1">
    <citation type="submission" date="2020-06" db="EMBL/GenBank/DDBJ databases">
        <authorList>
            <person name="Onetto C."/>
        </authorList>
    </citation>
    <scope>NUCLEOTIDE SEQUENCE</scope>
</reference>
<dbReference type="Pfam" id="PF22770">
    <property type="entry name" value="POP1_C"/>
    <property type="match status" value="1"/>
</dbReference>
<dbReference type="GO" id="GO:0005655">
    <property type="term" value="C:nucleolar ribonuclease P complex"/>
    <property type="evidence" value="ECO:0007669"/>
    <property type="project" value="InterPro"/>
</dbReference>
<comment type="subcellular location">
    <subcellularLocation>
        <location evidence="1">Nucleus</location>
    </subcellularLocation>
</comment>
<keyword evidence="9" id="KW-1185">Reference proteome</keyword>
<dbReference type="Proteomes" id="UP000714618">
    <property type="component" value="Unassembled WGS sequence"/>
</dbReference>
<evidence type="ECO:0000259" key="7">
    <source>
        <dbReference type="Pfam" id="PF22770"/>
    </source>
</evidence>
<dbReference type="InterPro" id="IPR055079">
    <property type="entry name" value="POP1_C"/>
</dbReference>
<feature type="domain" description="POP1 C-terminal" evidence="7">
    <location>
        <begin position="579"/>
        <end position="736"/>
    </location>
</feature>
<dbReference type="InterPro" id="IPR012590">
    <property type="entry name" value="POPLD_dom"/>
</dbReference>
<dbReference type="Pfam" id="PF08170">
    <property type="entry name" value="POPLD"/>
    <property type="match status" value="1"/>
</dbReference>
<dbReference type="GO" id="GO:0001682">
    <property type="term" value="P:tRNA 5'-leader removal"/>
    <property type="evidence" value="ECO:0007669"/>
    <property type="project" value="InterPro"/>
</dbReference>
<evidence type="ECO:0000259" key="6">
    <source>
        <dbReference type="Pfam" id="PF08170"/>
    </source>
</evidence>
<sequence length="738" mass="81826">MAPKVDPGGHQTGQKRKGNATDGGGWRNKRQKTQRDARTLAVQTSSKAFKNGELDVGAFVKAREYEIRALEEGMSRARKGLTQRAFQQVPKDLRRRTASHNAKRVPKRLRRQAVREVGRLRILTGHMRLRIDTVNRLRTLSRKNKLSSDQGIAKYRKRQIHKTCYRPTHRASKDRGAIAWDTSYMSTISIHGNQQSIESLLRALGVGSSDAAWSARGQRWRHGSRTWQGWLYERDMYPSHPIAPATVIWRADPKSSAKQSRQILIRIHPSAFSQLWDELTRLVKIQKPQLTVEDLRFEVGSIEIVGPASTEALTSALRPVASEGDKASTEKNWSLLAGVQTPSALPANALLAFDVSDPRLHHPPRTVSSAVQTQQSQQQLLELLTEWSFDTAQTAPGIFDRARRQACCRALQSQKNINRRKSAATPGAYPEALPQDPRIPIMAFPLMYYPISTGGQVRMGGLEEQRQVAFETGMPWFPGDFPGTKAGDLWEASESARRKAQWEAKPKGKRVEWDSVALAPGRKGEEGNGWACDWAYCFGSTADEKDDASSKIHHIGSSLARSVVAGQATSIEHQSHAVSTVRITLLGRGTPEPCARIYRLPAVPGTEKPSLRDQWLALDPARTSSCTQKKKRQRSLPLSVMKSTSTTDVQRQLAADLLQPPQSDDEHDCSPPLPGKEDLIGFVTKGEFSLTEGRGVAIGSVFVQALAEAVNATNKESHICIVRNAGETVGRLGRLEFV</sequence>
<evidence type="ECO:0008006" key="10">
    <source>
        <dbReference type="Google" id="ProtNLM"/>
    </source>
</evidence>
<feature type="domain" description="Pop1 N-terminal" evidence="5">
    <location>
        <begin position="162"/>
        <end position="192"/>
    </location>
</feature>
<gene>
    <name evidence="8" type="ORF">AWRI4233_LOCUS1804</name>
</gene>
<keyword evidence="3" id="KW-0539">Nucleus</keyword>
<evidence type="ECO:0000256" key="2">
    <source>
        <dbReference type="ARBA" id="ARBA00022694"/>
    </source>
</evidence>
<dbReference type="PANTHER" id="PTHR22731:SF3">
    <property type="entry name" value="RIBONUCLEASES P_MRP PROTEIN SUBUNIT POP1"/>
    <property type="match status" value="1"/>
</dbReference>
<dbReference type="Pfam" id="PF06978">
    <property type="entry name" value="POP1_N"/>
    <property type="match status" value="2"/>
</dbReference>
<name>A0A9N8PBT0_9PEZI</name>
<feature type="region of interest" description="Disordered" evidence="4">
    <location>
        <begin position="622"/>
        <end position="645"/>
    </location>
</feature>